<dbReference type="Proteomes" id="UP000030710">
    <property type="component" value="Unassembled WGS sequence"/>
</dbReference>
<sequence>MYKIVAETLIQALSYTSLAVVAALVGGVVAVYRPPDPQMESNVQHLAAGVVFAAVAAELLPDIHNKSPTVVVSGFAIGIVTMLGIHRL</sequence>
<evidence type="ECO:0008006" key="4">
    <source>
        <dbReference type="Google" id="ProtNLM"/>
    </source>
</evidence>
<keyword evidence="1" id="KW-0472">Membrane</keyword>
<feature type="transmembrane region" description="Helical" evidence="1">
    <location>
        <begin position="12"/>
        <end position="31"/>
    </location>
</feature>
<keyword evidence="1" id="KW-1133">Transmembrane helix</keyword>
<evidence type="ECO:0000313" key="2">
    <source>
        <dbReference type="EMBL" id="ERG94352.1"/>
    </source>
</evidence>
<evidence type="ECO:0000256" key="1">
    <source>
        <dbReference type="SAM" id="Phobius"/>
    </source>
</evidence>
<keyword evidence="1" id="KW-0812">Transmembrane</keyword>
<dbReference type="EMBL" id="KE356561">
    <property type="protein sequence ID" value="ERG94352.1"/>
    <property type="molecule type" value="Genomic_DNA"/>
</dbReference>
<name>U1PKZ0_9EURY</name>
<gene>
    <name evidence="2" type="ORF">J07HQW2_00786</name>
</gene>
<dbReference type="STRING" id="1238425.J07HQW2_00786"/>
<feature type="non-terminal residue" evidence="2">
    <location>
        <position position="88"/>
    </location>
</feature>
<protein>
    <recommendedName>
        <fullName evidence="4">Divalent heavy-metal cations transporter</fullName>
    </recommendedName>
</protein>
<proteinExistence type="predicted"/>
<accession>U1PKZ0</accession>
<evidence type="ECO:0000313" key="3">
    <source>
        <dbReference type="Proteomes" id="UP000030710"/>
    </source>
</evidence>
<feature type="transmembrane region" description="Helical" evidence="1">
    <location>
        <begin position="67"/>
        <end position="85"/>
    </location>
</feature>
<dbReference type="AlphaFoldDB" id="U1PKZ0"/>
<organism evidence="2 3">
    <name type="scientific">Haloquadratum walsbyi J07HQW2</name>
    <dbReference type="NCBI Taxonomy" id="1238425"/>
    <lineage>
        <taxon>Archaea</taxon>
        <taxon>Methanobacteriati</taxon>
        <taxon>Methanobacteriota</taxon>
        <taxon>Stenosarchaea group</taxon>
        <taxon>Halobacteria</taxon>
        <taxon>Halobacteriales</taxon>
        <taxon>Haloferacaceae</taxon>
        <taxon>Haloquadratum</taxon>
    </lineage>
</organism>
<dbReference type="HOGENOM" id="CLU_2473957_0_0_2"/>
<dbReference type="eggNOG" id="arCOG00576">
    <property type="taxonomic scope" value="Archaea"/>
</dbReference>
<reference evidence="2 3" key="1">
    <citation type="journal article" date="2013" name="PLoS ONE">
        <title>Assembly-driven community genomics of a hypersaline microbial ecosystem.</title>
        <authorList>
            <person name="Podell S."/>
            <person name="Ugalde J.A."/>
            <person name="Narasingarao P."/>
            <person name="Banfield J.F."/>
            <person name="Heidelberg K.B."/>
            <person name="Allen E.E."/>
        </authorList>
    </citation>
    <scope>NUCLEOTIDE SEQUENCE [LARGE SCALE GENOMIC DNA]</scope>
    <source>
        <strain evidence="3">J07HQW2</strain>
    </source>
</reference>